<proteinExistence type="predicted"/>
<reference evidence="2" key="1">
    <citation type="journal article" date="2016" name="Proc. Natl. Acad. Sci. U.S.A.">
        <title>Chromosome-level assembly of Arabidopsis thaliana Ler reveals the extent of translocation and inversion polymorphisms.</title>
        <authorList>
            <person name="Zapata L."/>
            <person name="Ding J."/>
            <person name="Willing E.M."/>
            <person name="Hartwig B."/>
            <person name="Bezdan D."/>
            <person name="Jiao W.B."/>
            <person name="Patel V."/>
            <person name="Velikkakam James G."/>
            <person name="Koornneef M."/>
            <person name="Ossowski S."/>
            <person name="Schneeberger K."/>
        </authorList>
    </citation>
    <scope>NUCLEOTIDE SEQUENCE [LARGE SCALE GENOMIC DNA]</scope>
    <source>
        <strain evidence="2">cv. Landsberg erecta</strain>
    </source>
</reference>
<name>A0A178UN72_ARATH</name>
<sequence length="108" mass="12642">MSRTAIEGGGKSFDLSNRFVFSNNRRLRIRSFKEHRGLVFFTIGFRLQSQSHVLIFDDLLSGFGIDRFFIHHEEKPTSELARITMRRSPSVKNKNVAYHLFDIMLHRG</sequence>
<comment type="caution">
    <text evidence="1">The sequence shown here is derived from an EMBL/GenBank/DDBJ whole genome shotgun (WGS) entry which is preliminary data.</text>
</comment>
<organism evidence="1 2">
    <name type="scientific">Arabidopsis thaliana</name>
    <name type="common">Mouse-ear cress</name>
    <dbReference type="NCBI Taxonomy" id="3702"/>
    <lineage>
        <taxon>Eukaryota</taxon>
        <taxon>Viridiplantae</taxon>
        <taxon>Streptophyta</taxon>
        <taxon>Embryophyta</taxon>
        <taxon>Tracheophyta</taxon>
        <taxon>Spermatophyta</taxon>
        <taxon>Magnoliopsida</taxon>
        <taxon>eudicotyledons</taxon>
        <taxon>Gunneridae</taxon>
        <taxon>Pentapetalae</taxon>
        <taxon>rosids</taxon>
        <taxon>malvids</taxon>
        <taxon>Brassicales</taxon>
        <taxon>Brassicaceae</taxon>
        <taxon>Camelineae</taxon>
        <taxon>Arabidopsis</taxon>
    </lineage>
</organism>
<gene>
    <name evidence="1" type="ordered locus">AXX17_At5g01820</name>
</gene>
<evidence type="ECO:0000313" key="1">
    <source>
        <dbReference type="EMBL" id="OAO95516.1"/>
    </source>
</evidence>
<dbReference type="Proteomes" id="UP000078284">
    <property type="component" value="Chromosome 5"/>
</dbReference>
<accession>A0A178UN72</accession>
<dbReference type="EMBL" id="LUHQ01000005">
    <property type="protein sequence ID" value="OAO95516.1"/>
    <property type="molecule type" value="Genomic_DNA"/>
</dbReference>
<protein>
    <submittedName>
        <fullName evidence="1">Uncharacterized protein</fullName>
    </submittedName>
</protein>
<dbReference type="AlphaFoldDB" id="A0A178UN72"/>
<dbReference type="ExpressionAtlas" id="A0A178UN72">
    <property type="expression patterns" value="baseline and differential"/>
</dbReference>
<evidence type="ECO:0000313" key="2">
    <source>
        <dbReference type="Proteomes" id="UP000078284"/>
    </source>
</evidence>